<reference evidence="6 7" key="1">
    <citation type="submission" date="2017-09" db="EMBL/GenBank/DDBJ databases">
        <authorList>
            <person name="Lee N."/>
            <person name="Cho B.-K."/>
        </authorList>
    </citation>
    <scope>NUCLEOTIDE SEQUENCE [LARGE SCALE GENOMIC DNA]</scope>
    <source>
        <strain evidence="6 7">ATCC 12853</strain>
    </source>
</reference>
<dbReference type="Gene3D" id="3.30.70.2450">
    <property type="match status" value="1"/>
</dbReference>
<dbReference type="Proteomes" id="UP000325529">
    <property type="component" value="Chromosome"/>
</dbReference>
<comment type="cofactor">
    <cofactor evidence="1">
        <name>FAD</name>
        <dbReference type="ChEBI" id="CHEBI:57692"/>
    </cofactor>
</comment>
<dbReference type="KEGG" id="ska:CP970_36715"/>
<dbReference type="GO" id="GO:0016709">
    <property type="term" value="F:oxidoreductase activity, acting on paired donors, with incorporation or reduction of molecular oxygen, NAD(P)H as one donor, and incorporation of one atom of oxygen"/>
    <property type="evidence" value="ECO:0007669"/>
    <property type="project" value="UniProtKB-ARBA"/>
</dbReference>
<dbReference type="PANTHER" id="PTHR43004:SF19">
    <property type="entry name" value="BINDING MONOOXYGENASE, PUTATIVE (JCVI)-RELATED"/>
    <property type="match status" value="1"/>
</dbReference>
<dbReference type="OrthoDB" id="8670884at2"/>
<evidence type="ECO:0000313" key="7">
    <source>
        <dbReference type="Proteomes" id="UP000325529"/>
    </source>
</evidence>
<sequence>MSTPTTTSEGSGEAPGTPERRVIIAGGGPTGLMLAHELGLAGVPAIVLERDTAIGENSHNLGVHPRAVEAFRQRGLLDDLGKEFEPWPRLHFSMLWLDVPRSGDDFTVLIEQRLQQEVLTRRSADLGVQVRRGHEVVGVAQDDAGVTVTVRGSDGAAYELAGRYLVGADGGFSAVRELAGFAYEESPLSYYGIFGDVELPEGETATFVTDVNERGIFCIWPFQENVIRVMSIEFDARPDGAEVPVTLEELTSSIRRVTDKEMKFHGLRWAHRYGGTTLHAEDYRNGNVFLVGDAAHRHFVHANHGHNTGIHDAVNLAWKLAADLSGRAPEGLLDSYSAERRPVGGRACGHGQAQLEIMQSMERSPGLRQLVGELIELDDANRHFVTRVTNVRYPLTAAEDAAEAHPLLGARVPNELLDTEATGLTTHPLHTARGVLFDLSGPGTTRGSAATAAEPWADRVSVVTTDAPPGADATALLVRPDGYVAWVGVGADDTAGLTAALTTWFGTPA</sequence>
<dbReference type="Pfam" id="PF01494">
    <property type="entry name" value="FAD_binding_3"/>
    <property type="match status" value="1"/>
</dbReference>
<dbReference type="InterPro" id="IPR002938">
    <property type="entry name" value="FAD-bd"/>
</dbReference>
<protein>
    <recommendedName>
        <fullName evidence="5">FAD-binding domain-containing protein</fullName>
    </recommendedName>
</protein>
<dbReference type="PANTHER" id="PTHR43004">
    <property type="entry name" value="TRK SYSTEM POTASSIUM UPTAKE PROTEIN"/>
    <property type="match status" value="1"/>
</dbReference>
<gene>
    <name evidence="6" type="ORF">CP970_36715</name>
</gene>
<feature type="domain" description="FAD-binding" evidence="5">
    <location>
        <begin position="21"/>
        <end position="346"/>
    </location>
</feature>
<keyword evidence="7" id="KW-1185">Reference proteome</keyword>
<evidence type="ECO:0000256" key="2">
    <source>
        <dbReference type="ARBA" id="ARBA00022630"/>
    </source>
</evidence>
<feature type="region of interest" description="Disordered" evidence="4">
    <location>
        <begin position="1"/>
        <end position="21"/>
    </location>
</feature>
<evidence type="ECO:0000259" key="5">
    <source>
        <dbReference type="Pfam" id="PF01494"/>
    </source>
</evidence>
<dbReference type="AlphaFoldDB" id="A0A5J6GKX9"/>
<evidence type="ECO:0000256" key="4">
    <source>
        <dbReference type="SAM" id="MobiDB-lite"/>
    </source>
</evidence>
<dbReference type="InterPro" id="IPR050641">
    <property type="entry name" value="RIFMO-like"/>
</dbReference>
<dbReference type="PRINTS" id="PR00420">
    <property type="entry name" value="RNGMNOXGNASE"/>
</dbReference>
<accession>A0A5J6GKX9</accession>
<dbReference type="SUPFAM" id="SSF51905">
    <property type="entry name" value="FAD/NAD(P)-binding domain"/>
    <property type="match status" value="1"/>
</dbReference>
<keyword evidence="2" id="KW-0285">Flavoprotein</keyword>
<evidence type="ECO:0000256" key="1">
    <source>
        <dbReference type="ARBA" id="ARBA00001974"/>
    </source>
</evidence>
<dbReference type="Gene3D" id="3.50.50.60">
    <property type="entry name" value="FAD/NAD(P)-binding domain"/>
    <property type="match status" value="1"/>
</dbReference>
<proteinExistence type="predicted"/>
<organism evidence="6 7">
    <name type="scientific">Streptomyces kanamyceticus</name>
    <dbReference type="NCBI Taxonomy" id="1967"/>
    <lineage>
        <taxon>Bacteria</taxon>
        <taxon>Bacillati</taxon>
        <taxon>Actinomycetota</taxon>
        <taxon>Actinomycetes</taxon>
        <taxon>Kitasatosporales</taxon>
        <taxon>Streptomycetaceae</taxon>
        <taxon>Streptomyces</taxon>
    </lineage>
</organism>
<evidence type="ECO:0000313" key="6">
    <source>
        <dbReference type="EMBL" id="QEU95743.1"/>
    </source>
</evidence>
<dbReference type="GO" id="GO:0071949">
    <property type="term" value="F:FAD binding"/>
    <property type="evidence" value="ECO:0007669"/>
    <property type="project" value="InterPro"/>
</dbReference>
<dbReference type="Pfam" id="PF21274">
    <property type="entry name" value="Rng_hyd_C"/>
    <property type="match status" value="1"/>
</dbReference>
<feature type="compositionally biased region" description="Low complexity" evidence="4">
    <location>
        <begin position="1"/>
        <end position="12"/>
    </location>
</feature>
<name>A0A5J6GKX9_STRKN</name>
<dbReference type="InterPro" id="IPR036188">
    <property type="entry name" value="FAD/NAD-bd_sf"/>
</dbReference>
<dbReference type="Gene3D" id="3.40.30.120">
    <property type="match status" value="1"/>
</dbReference>
<dbReference type="RefSeq" id="WP_079043927.1">
    <property type="nucleotide sequence ID" value="NZ_CP023699.1"/>
</dbReference>
<keyword evidence="3" id="KW-0274">FAD</keyword>
<dbReference type="EMBL" id="CP023699">
    <property type="protein sequence ID" value="QEU95743.1"/>
    <property type="molecule type" value="Genomic_DNA"/>
</dbReference>
<evidence type="ECO:0000256" key="3">
    <source>
        <dbReference type="ARBA" id="ARBA00022827"/>
    </source>
</evidence>